<feature type="transmembrane region" description="Helical" evidence="1">
    <location>
        <begin position="1098"/>
        <end position="1118"/>
    </location>
</feature>
<dbReference type="InterPro" id="IPR000601">
    <property type="entry name" value="PKD_dom"/>
</dbReference>
<dbReference type="InterPro" id="IPR013783">
    <property type="entry name" value="Ig-like_fold"/>
</dbReference>
<dbReference type="Proteomes" id="UP000570823">
    <property type="component" value="Unassembled WGS sequence"/>
</dbReference>
<dbReference type="Pfam" id="PF18911">
    <property type="entry name" value="PKD_4"/>
    <property type="match status" value="2"/>
</dbReference>
<dbReference type="Gene3D" id="2.60.40.10">
    <property type="entry name" value="Immunoglobulins"/>
    <property type="match status" value="2"/>
</dbReference>
<dbReference type="OrthoDB" id="8638at2157"/>
<comment type="caution">
    <text evidence="3">The sequence shown here is derived from an EMBL/GenBank/DDBJ whole genome shotgun (WGS) entry which is preliminary data.</text>
</comment>
<keyword evidence="1" id="KW-1133">Transmembrane helix</keyword>
<keyword evidence="1" id="KW-0812">Transmembrane</keyword>
<proteinExistence type="predicted"/>
<keyword evidence="1" id="KW-0472">Membrane</keyword>
<name>A0A7K4HPE9_9EURY</name>
<dbReference type="InterPro" id="IPR022409">
    <property type="entry name" value="PKD/Chitinase_dom"/>
</dbReference>
<dbReference type="PROSITE" id="PS50093">
    <property type="entry name" value="PKD"/>
    <property type="match status" value="2"/>
</dbReference>
<evidence type="ECO:0000256" key="1">
    <source>
        <dbReference type="SAM" id="Phobius"/>
    </source>
</evidence>
<dbReference type="PANTHER" id="PTHR36842:SF1">
    <property type="entry name" value="PROTEIN TOLB"/>
    <property type="match status" value="1"/>
</dbReference>
<keyword evidence="4" id="KW-1185">Reference proteome</keyword>
<evidence type="ECO:0000313" key="3">
    <source>
        <dbReference type="EMBL" id="NVO67155.1"/>
    </source>
</evidence>
<dbReference type="CDD" id="cd00146">
    <property type="entry name" value="PKD"/>
    <property type="match status" value="2"/>
</dbReference>
<evidence type="ECO:0000313" key="4">
    <source>
        <dbReference type="Proteomes" id="UP000570823"/>
    </source>
</evidence>
<feature type="domain" description="PKD" evidence="2">
    <location>
        <begin position="729"/>
        <end position="812"/>
    </location>
</feature>
<dbReference type="InterPro" id="IPR035986">
    <property type="entry name" value="PKD_dom_sf"/>
</dbReference>
<reference evidence="3 4" key="1">
    <citation type="submission" date="2020-06" db="EMBL/GenBank/DDBJ databases">
        <title>Methanofollis fontis sp. nov., a methanogen isolated from marine sediments near a cold seep at Four-Way Closure Ridge offshore southwestern Taiwan.</title>
        <authorList>
            <person name="Chen S.-C."/>
            <person name="Teng N.-H."/>
            <person name="Lin Y.-S."/>
            <person name="Lai M.-C."/>
            <person name="Chen H.-H."/>
            <person name="Wang C.-C."/>
        </authorList>
    </citation>
    <scope>NUCLEOTIDE SEQUENCE [LARGE SCALE GENOMIC DNA]</scope>
    <source>
        <strain evidence="3 4">DSM 2702</strain>
    </source>
</reference>
<dbReference type="AlphaFoldDB" id="A0A7K4HPE9"/>
<gene>
    <name evidence="3" type="ORF">HWN36_07500</name>
</gene>
<feature type="domain" description="PKD" evidence="2">
    <location>
        <begin position="810"/>
        <end position="893"/>
    </location>
</feature>
<protein>
    <submittedName>
        <fullName evidence="3">PKD domain-containing protein</fullName>
    </submittedName>
</protein>
<dbReference type="PANTHER" id="PTHR36842">
    <property type="entry name" value="PROTEIN TOLB HOMOLOG"/>
    <property type="match status" value="1"/>
</dbReference>
<dbReference type="SUPFAM" id="SSF49299">
    <property type="entry name" value="PKD domain"/>
    <property type="match status" value="2"/>
</dbReference>
<dbReference type="FunFam" id="2.60.40.10:FF:000270">
    <property type="entry name" value="Cell surface protein"/>
    <property type="match status" value="2"/>
</dbReference>
<dbReference type="EMBL" id="JABXWR010000001">
    <property type="protein sequence ID" value="NVO67155.1"/>
    <property type="molecule type" value="Genomic_DNA"/>
</dbReference>
<dbReference type="SMART" id="SM00089">
    <property type="entry name" value="PKD"/>
    <property type="match status" value="2"/>
</dbReference>
<organism evidence="3 4">
    <name type="scientific">Methanofollis tationis</name>
    <dbReference type="NCBI Taxonomy" id="81417"/>
    <lineage>
        <taxon>Archaea</taxon>
        <taxon>Methanobacteriati</taxon>
        <taxon>Methanobacteriota</taxon>
        <taxon>Stenosarchaea group</taxon>
        <taxon>Methanomicrobia</taxon>
        <taxon>Methanomicrobiales</taxon>
        <taxon>Methanomicrobiaceae</taxon>
        <taxon>Methanofollis</taxon>
    </lineage>
</organism>
<sequence>MTFNSAIGGLSSYNQLNSPITMGLITFTGIPTATWIAQIPMEALKNDGSSTALTISLTTLDDTNGDDLILSTTVVNGTFSTRDEVAPAIAITTPATVSPTFAVTGTVTDIGGMGTASATLTGLTSGATQTFALPLTQTSASTWTFTKDVTWASYEIVNISVTATDAASNTGSNNALVTVSPVGFSNPEPTGYINAQPSLIRVFTQQIDPATVTMTLSGPATIPLGVTFNGDYAQNATVPALVDGAWTVNATGNDTIGGDTRYLAWTFTLDTVPPVINAFTITDTDGDGYVESDETLNFNWNVAGADVVHLMDNDTQAVFFTSTDAAGSDNVIIPLGNRNMVFAAFDNAGNAAYVPFHLYYNYMAWVNSTRMGTVSGIDMNFTALRQIDLTAQGSVTFYNAREAPLPPFGTIVRSVTHVGQVTADTFVAVDTTANRTYTGAQTYDNLWTYNPASVLDFSVQAPNIDGANLLVLEANESYLARMIDEGRAASNVNYNDLFKKSAWFFINGGYTKLVVNPDGTFSQPVAEGTPLTVPASGKIMDTLALAANQVDLNAGYRLSTQGLPALTFPAGDYVLAAISVDDDRIGIIEMLPFTVMDTNEVGTVPTSVNRGTSFDASFPTQARRVTAIVVRHDTWDNQLGIDASTLGLGMISANLTYGGVPATKKIAGNIYASPNAAAYVAAPNTTTVTVGTAGLLAGLYDVHLLAENVNGTIQAYGHHQITIRTPGAPVAAFTMTPSTGYTPLAVAFTDASTGSINTWAWEFGDGTTASTRNATHIYTVPGTYLVNLTVTGFGGTDTTTQTLVVTSPVPAAIFTATPTTGTVPLAVTFTDLSTGNITGWHWNFGDGTNATTRNATHTYTTVGTFTANLTVTGPLGNDSALATITVTAAPSPSGGGGGGSSVSTSTSTGSATLLTASWGGVLKPYQINSDQGTADLFLATGVTALLEDGKTPVGQITINDLESDEVPAVPTGATFSFLGYAVECSPAGATFSPAIDLTFTLTDEEWADILEQVGGNVENLVVKWYNPLTGVWEHVPTTVDAVHHTVTASITHFSTYGLFSDVAVVTPVTQEPTTPTTTVPVTTTTTAPTPSDEGGFPWLWVIVIIVIIAVAAGAYVYMQRQ</sequence>
<evidence type="ECO:0000259" key="2">
    <source>
        <dbReference type="PROSITE" id="PS50093"/>
    </source>
</evidence>
<accession>A0A7K4HPE9</accession>
<dbReference type="RefSeq" id="WP_176788780.1">
    <property type="nucleotide sequence ID" value="NZ_JABXWR010000001.1"/>
</dbReference>